<comment type="function">
    <text evidence="8 10">GTPase that plays an essential role in the late steps of ribosome biogenesis.</text>
</comment>
<feature type="binding site" evidence="8">
    <location>
        <begin position="57"/>
        <end position="61"/>
    </location>
    <ligand>
        <name>GTP</name>
        <dbReference type="ChEBI" id="CHEBI:37565"/>
        <label>1</label>
    </ligand>
</feature>
<evidence type="ECO:0000256" key="1">
    <source>
        <dbReference type="ARBA" id="ARBA00008279"/>
    </source>
</evidence>
<evidence type="ECO:0000256" key="10">
    <source>
        <dbReference type="RuleBase" id="RU004481"/>
    </source>
</evidence>
<keyword evidence="3 8" id="KW-0690">Ribosome biogenesis</keyword>
<evidence type="ECO:0000256" key="5">
    <source>
        <dbReference type="ARBA" id="ARBA00022741"/>
    </source>
</evidence>
<feature type="binding site" evidence="8">
    <location>
        <begin position="185"/>
        <end position="192"/>
    </location>
    <ligand>
        <name>GTP</name>
        <dbReference type="ChEBI" id="CHEBI:37565"/>
        <label>2</label>
    </ligand>
</feature>
<evidence type="ECO:0000313" key="13">
    <source>
        <dbReference type="EMBL" id="SUQ25919.1"/>
    </source>
</evidence>
<dbReference type="OMA" id="CNLPQYV"/>
<dbReference type="Proteomes" id="UP000255423">
    <property type="component" value="Unassembled WGS sequence"/>
</dbReference>
<dbReference type="GO" id="GO:0043022">
    <property type="term" value="F:ribosome binding"/>
    <property type="evidence" value="ECO:0007669"/>
    <property type="project" value="TreeGrafter"/>
</dbReference>
<dbReference type="InterPro" id="IPR027417">
    <property type="entry name" value="P-loop_NTPase"/>
</dbReference>
<comment type="similarity">
    <text evidence="1 8 9 10">Belongs to the TRAFAC class TrmE-Era-EngA-EngB-Septin-like GTPase superfamily. EngA (Der) GTPase family.</text>
</comment>
<dbReference type="InterPro" id="IPR005225">
    <property type="entry name" value="Small_GTP-bd"/>
</dbReference>
<dbReference type="FunFam" id="3.40.50.300:FF:000040">
    <property type="entry name" value="GTPase Der"/>
    <property type="match status" value="1"/>
</dbReference>
<evidence type="ECO:0000256" key="4">
    <source>
        <dbReference type="ARBA" id="ARBA00022737"/>
    </source>
</evidence>
<evidence type="ECO:0000256" key="7">
    <source>
        <dbReference type="ARBA" id="ARBA00032345"/>
    </source>
</evidence>
<evidence type="ECO:0000259" key="12">
    <source>
        <dbReference type="PROSITE" id="PS51712"/>
    </source>
</evidence>
<evidence type="ECO:0000256" key="11">
    <source>
        <dbReference type="SAM" id="MobiDB-lite"/>
    </source>
</evidence>
<dbReference type="SUPFAM" id="SSF52540">
    <property type="entry name" value="P-loop containing nucleoside triphosphate hydrolases"/>
    <property type="match status" value="2"/>
</dbReference>
<reference evidence="13 14" key="1">
    <citation type="submission" date="2017-08" db="EMBL/GenBank/DDBJ databases">
        <authorList>
            <person name="de Groot N.N."/>
        </authorList>
    </citation>
    <scope>NUCLEOTIDE SEQUENCE [LARGE SCALE GENOMIC DNA]</scope>
    <source>
        <strain evidence="13 14">HM2</strain>
    </source>
</reference>
<dbReference type="InterPro" id="IPR006073">
    <property type="entry name" value="GTP-bd"/>
</dbReference>
<dbReference type="Pfam" id="PF14714">
    <property type="entry name" value="KH_dom-like"/>
    <property type="match status" value="1"/>
</dbReference>
<sequence>MKLPIVCIIGRPNVGKSSLFNRILGRRAAVVSDRDGVTRDRHYQNAIYKGHEFTVVDTGGFLPDDSIDVLADSVRAQIFNAVNEADLVLFMVDIRVGITKLDQQFARLIRKLDKKVILVANKSELQGDRQESYEFLKLGFGQPRTVSALTGYACLSLLDEVVSVLPTPVRGERREERPVRFAILGRPNAGKSTLLNRLLNEDRAVVSDIPGTTRDSIDCDFVVDGQKFVVTDTAGLRKKARVEDEVEVFSNMRTLESIRRSDLSVLVVDCTRGMEIQDYRIITEIRKAGKGLVVVLNKWDILPNKNDKSFDHMVKELLEREPMLEFVPILSISAKEGQRVGRVIQAIQTVYANCRRVLGRDRVAESFANFLQEKAPPSHNGRVVMLTRACQIMVEPPVIDIETRTPELVDESYKRYLLKKFYDEFQLQGAPLRLNFDRKLTLRKDEELEQFTESSNSVLAGVDPQRHMDRKTRER</sequence>
<evidence type="ECO:0000256" key="9">
    <source>
        <dbReference type="PROSITE-ProRule" id="PRU01049"/>
    </source>
</evidence>
<dbReference type="Gene3D" id="3.40.50.300">
    <property type="entry name" value="P-loop containing nucleotide triphosphate hydrolases"/>
    <property type="match status" value="2"/>
</dbReference>
<gene>
    <name evidence="8" type="primary">der</name>
    <name evidence="13" type="ORF">SAMN05661053_2721</name>
</gene>
<comment type="subunit">
    <text evidence="8">Associates with the 50S ribosomal subunit.</text>
</comment>
<organism evidence="13 14">
    <name type="scientific">Fibrobacter succinogenes</name>
    <name type="common">Bacteroides succinogenes</name>
    <dbReference type="NCBI Taxonomy" id="833"/>
    <lineage>
        <taxon>Bacteria</taxon>
        <taxon>Pseudomonadati</taxon>
        <taxon>Fibrobacterota</taxon>
        <taxon>Fibrobacteria</taxon>
        <taxon>Fibrobacterales</taxon>
        <taxon>Fibrobacteraceae</taxon>
        <taxon>Fibrobacter</taxon>
    </lineage>
</organism>
<dbReference type="PROSITE" id="PS51712">
    <property type="entry name" value="G_ENGA"/>
    <property type="match status" value="2"/>
</dbReference>
<dbReference type="AlphaFoldDB" id="A0A380S7U7"/>
<dbReference type="InterPro" id="IPR031166">
    <property type="entry name" value="G_ENGA"/>
</dbReference>
<keyword evidence="4 10" id="KW-0677">Repeat</keyword>
<dbReference type="RefSeq" id="WP_014546886.1">
    <property type="nucleotide sequence ID" value="NZ_UHJL01000005.1"/>
</dbReference>
<dbReference type="InterPro" id="IPR015946">
    <property type="entry name" value="KH_dom-like_a/b"/>
</dbReference>
<dbReference type="PIRSF" id="PIRSF006485">
    <property type="entry name" value="GTP-binding_EngA"/>
    <property type="match status" value="1"/>
</dbReference>
<dbReference type="InterPro" id="IPR032859">
    <property type="entry name" value="KH_dom-like"/>
</dbReference>
<protein>
    <recommendedName>
        <fullName evidence="2 8">GTPase Der</fullName>
    </recommendedName>
    <alternativeName>
        <fullName evidence="7 8">GTP-binding protein EngA</fullName>
    </alternativeName>
</protein>
<dbReference type="Pfam" id="PF01926">
    <property type="entry name" value="MMR_HSR1"/>
    <property type="match status" value="2"/>
</dbReference>
<feature type="binding site" evidence="8">
    <location>
        <begin position="10"/>
        <end position="17"/>
    </location>
    <ligand>
        <name>GTP</name>
        <dbReference type="ChEBI" id="CHEBI:37565"/>
        <label>1</label>
    </ligand>
</feature>
<feature type="region of interest" description="Disordered" evidence="11">
    <location>
        <begin position="451"/>
        <end position="475"/>
    </location>
</feature>
<keyword evidence="6 8" id="KW-0342">GTP-binding</keyword>
<dbReference type="InterPro" id="IPR016484">
    <property type="entry name" value="GTPase_Der"/>
</dbReference>
<dbReference type="GO" id="GO:0042254">
    <property type="term" value="P:ribosome biogenesis"/>
    <property type="evidence" value="ECO:0007669"/>
    <property type="project" value="UniProtKB-KW"/>
</dbReference>
<proteinExistence type="inferred from homology"/>
<dbReference type="CDD" id="cd01894">
    <property type="entry name" value="EngA1"/>
    <property type="match status" value="1"/>
</dbReference>
<dbReference type="Gene3D" id="3.30.300.20">
    <property type="match status" value="1"/>
</dbReference>
<feature type="domain" description="EngA-type G" evidence="12">
    <location>
        <begin position="4"/>
        <end position="169"/>
    </location>
</feature>
<dbReference type="PRINTS" id="PR00326">
    <property type="entry name" value="GTP1OBG"/>
</dbReference>
<feature type="domain" description="EngA-type G" evidence="12">
    <location>
        <begin position="179"/>
        <end position="355"/>
    </location>
</feature>
<dbReference type="GO" id="GO:0005525">
    <property type="term" value="F:GTP binding"/>
    <property type="evidence" value="ECO:0007669"/>
    <property type="project" value="UniProtKB-UniRule"/>
</dbReference>
<feature type="compositionally biased region" description="Basic and acidic residues" evidence="11">
    <location>
        <begin position="464"/>
        <end position="475"/>
    </location>
</feature>
<dbReference type="CDD" id="cd01895">
    <property type="entry name" value="EngA2"/>
    <property type="match status" value="1"/>
</dbReference>
<evidence type="ECO:0000313" key="14">
    <source>
        <dbReference type="Proteomes" id="UP000255423"/>
    </source>
</evidence>
<dbReference type="NCBIfam" id="TIGR03594">
    <property type="entry name" value="GTPase_EngA"/>
    <property type="match status" value="1"/>
</dbReference>
<evidence type="ECO:0000256" key="3">
    <source>
        <dbReference type="ARBA" id="ARBA00022517"/>
    </source>
</evidence>
<feature type="binding site" evidence="8">
    <location>
        <begin position="232"/>
        <end position="236"/>
    </location>
    <ligand>
        <name>GTP</name>
        <dbReference type="ChEBI" id="CHEBI:37565"/>
        <label>2</label>
    </ligand>
</feature>
<evidence type="ECO:0000256" key="8">
    <source>
        <dbReference type="HAMAP-Rule" id="MF_00195"/>
    </source>
</evidence>
<dbReference type="PANTHER" id="PTHR43834">
    <property type="entry name" value="GTPASE DER"/>
    <property type="match status" value="1"/>
</dbReference>
<dbReference type="HAMAP" id="MF_00195">
    <property type="entry name" value="GTPase_Der"/>
    <property type="match status" value="1"/>
</dbReference>
<accession>A0A380S7U7</accession>
<dbReference type="NCBIfam" id="TIGR00231">
    <property type="entry name" value="small_GTP"/>
    <property type="match status" value="2"/>
</dbReference>
<dbReference type="PANTHER" id="PTHR43834:SF6">
    <property type="entry name" value="GTPASE DER"/>
    <property type="match status" value="1"/>
</dbReference>
<evidence type="ECO:0000256" key="6">
    <source>
        <dbReference type="ARBA" id="ARBA00023134"/>
    </source>
</evidence>
<keyword evidence="5 8" id="KW-0547">Nucleotide-binding</keyword>
<name>A0A380S7U7_FIBSU</name>
<feature type="binding site" evidence="8">
    <location>
        <begin position="121"/>
        <end position="124"/>
    </location>
    <ligand>
        <name>GTP</name>
        <dbReference type="ChEBI" id="CHEBI:37565"/>
        <label>1</label>
    </ligand>
</feature>
<feature type="binding site" evidence="8">
    <location>
        <begin position="297"/>
        <end position="300"/>
    </location>
    <ligand>
        <name>GTP</name>
        <dbReference type="ChEBI" id="CHEBI:37565"/>
        <label>2</label>
    </ligand>
</feature>
<dbReference type="EMBL" id="UHJL01000005">
    <property type="protein sequence ID" value="SUQ25919.1"/>
    <property type="molecule type" value="Genomic_DNA"/>
</dbReference>
<evidence type="ECO:0000256" key="2">
    <source>
        <dbReference type="ARBA" id="ARBA00020953"/>
    </source>
</evidence>